<evidence type="ECO:0000256" key="7">
    <source>
        <dbReference type="ARBA" id="ARBA00024603"/>
    </source>
</evidence>
<dbReference type="Gene3D" id="1.10.1370.10">
    <property type="entry name" value="Neurolysin, domain 3"/>
    <property type="match status" value="1"/>
</dbReference>
<organism evidence="12 13">
    <name type="scientific">Sinobacterium caligoides</name>
    <dbReference type="NCBI Taxonomy" id="933926"/>
    <lineage>
        <taxon>Bacteria</taxon>
        <taxon>Pseudomonadati</taxon>
        <taxon>Pseudomonadota</taxon>
        <taxon>Gammaproteobacteria</taxon>
        <taxon>Cellvibrionales</taxon>
        <taxon>Spongiibacteraceae</taxon>
        <taxon>Sinobacterium</taxon>
    </lineage>
</organism>
<dbReference type="EMBL" id="RKHR01000006">
    <property type="protein sequence ID" value="ROR98984.1"/>
    <property type="molecule type" value="Genomic_DNA"/>
</dbReference>
<name>A0A3N2DHW4_9GAMM</name>
<dbReference type="GO" id="GO:0046872">
    <property type="term" value="F:metal ion binding"/>
    <property type="evidence" value="ECO:0007669"/>
    <property type="project" value="UniProtKB-UniRule"/>
</dbReference>
<comment type="caution">
    <text evidence="12">The sequence shown here is derived from an EMBL/GenBank/DDBJ whole genome shotgun (WGS) entry which is preliminary data.</text>
</comment>
<evidence type="ECO:0000256" key="3">
    <source>
        <dbReference type="ARBA" id="ARBA00022723"/>
    </source>
</evidence>
<dbReference type="PANTHER" id="PTHR11804:SF84">
    <property type="entry name" value="SACCHAROLYSIN"/>
    <property type="match status" value="1"/>
</dbReference>
<keyword evidence="3 9" id="KW-0479">Metal-binding</keyword>
<dbReference type="InterPro" id="IPR034005">
    <property type="entry name" value="M3A_DCP"/>
</dbReference>
<comment type="catalytic activity">
    <reaction evidence="7">
        <text>Hydrolysis of oligopeptides, with broad specificity. Gly or Ala commonly occur as P1 or P1' residues, but more distant residues are also important, as is shown by the fact that Z-Gly-Pro-Gly-|-Gly-Pro-Ala is cleaved, but not Z-(Gly)(5).</text>
        <dbReference type="EC" id="3.4.24.70"/>
    </reaction>
</comment>
<feature type="domain" description="Oligopeptidase A N-terminal" evidence="11">
    <location>
        <begin position="17"/>
        <end position="143"/>
    </location>
</feature>
<keyword evidence="4 9" id="KW-0378">Hydrolase</keyword>
<feature type="domain" description="Peptidase M3A/M3B catalytic" evidence="10">
    <location>
        <begin position="217"/>
        <end position="668"/>
    </location>
</feature>
<keyword evidence="6 9" id="KW-0482">Metalloprotease</keyword>
<dbReference type="OrthoDB" id="9773538at2"/>
<evidence type="ECO:0000259" key="11">
    <source>
        <dbReference type="Pfam" id="PF19310"/>
    </source>
</evidence>
<evidence type="ECO:0000256" key="9">
    <source>
        <dbReference type="RuleBase" id="RU003435"/>
    </source>
</evidence>
<evidence type="ECO:0000259" key="10">
    <source>
        <dbReference type="Pfam" id="PF01432"/>
    </source>
</evidence>
<accession>A0A3N2DHW4</accession>
<reference evidence="12 13" key="1">
    <citation type="submission" date="2018-11" db="EMBL/GenBank/DDBJ databases">
        <title>Genomic Encyclopedia of Type Strains, Phase IV (KMG-IV): sequencing the most valuable type-strain genomes for metagenomic binning, comparative biology and taxonomic classification.</title>
        <authorList>
            <person name="Goeker M."/>
        </authorList>
    </citation>
    <scope>NUCLEOTIDE SEQUENCE [LARGE SCALE GENOMIC DNA]</scope>
    <source>
        <strain evidence="12 13">DSM 100316</strain>
    </source>
</reference>
<dbReference type="Pfam" id="PF19310">
    <property type="entry name" value="TOP_N"/>
    <property type="match status" value="1"/>
</dbReference>
<evidence type="ECO:0000313" key="13">
    <source>
        <dbReference type="Proteomes" id="UP000275394"/>
    </source>
</evidence>
<evidence type="ECO:0000256" key="4">
    <source>
        <dbReference type="ARBA" id="ARBA00022801"/>
    </source>
</evidence>
<dbReference type="FunFam" id="3.40.390.10:FF:000009">
    <property type="entry name" value="Oligopeptidase A"/>
    <property type="match status" value="1"/>
</dbReference>
<dbReference type="GO" id="GO:0004222">
    <property type="term" value="F:metalloendopeptidase activity"/>
    <property type="evidence" value="ECO:0007669"/>
    <property type="project" value="UniProtKB-EC"/>
</dbReference>
<dbReference type="RefSeq" id="WP_123713549.1">
    <property type="nucleotide sequence ID" value="NZ_RKHR01000006.1"/>
</dbReference>
<comment type="cofactor">
    <cofactor evidence="9">
        <name>Zn(2+)</name>
        <dbReference type="ChEBI" id="CHEBI:29105"/>
    </cofactor>
    <text evidence="9">Binds 1 zinc ion.</text>
</comment>
<sequence length="670" mass="74848">MNKLSLPVFSAIEIEKIVPELEQRLADSRKAIEVLLSQPAPYSWQNLAEPMEAIDEALSQFWAPISHLNGVQNSDAMRDAYNASLPLLTAYTTELGQNRALCDAYQSIAGSDEYAQLSTAQRKAIDNALRDFKLSGVALDDAEQALYADYQQKLSELSTKYANNVLDATEGWHCHVTEEDELAGVPEMVKQMYAEQAAAKDLSGWLITLEIPSYLPLMQYADNRALREQMYTAFTTRASDQGPTAGQWDNSALMDEILVLRSKQAKLLGFNNYAECSLATKMAETPAQVVEFLTQLAEQSLPVAKADFAQLQAFCQREYGVADLQAWDVPYYSEKLQQQEYAFDQEQLRPYFPADKVIEGLLKVTSQLFGIDFAEQHEFDRYHEDVKLYSVLQDGEVIAQFYFDLYARSGKRGGAWMADCRARRRAADGSLQLPVAFLTCNFTSPTADTPSLLTHNEVTTLFHEFGHGLHHMLTQVEVAAVSGISGVAWDAVELPSQFLENWCWEPTVIPMISGHYQTGEALPQAELEKMLAAKNFQSGMQMVRQIEFALFDMSIHQCDGTVDIQAELNAVRAKVAVIPAAEFNRFQHGFSHIFAGGYCAGYFSYKWAEVLSADAFSLFEEKGIFDQATGQQFQQTVLQRGGSEDAMAIFVAFRGRKPETAALLRHSGIC</sequence>
<evidence type="ECO:0000256" key="8">
    <source>
        <dbReference type="ARBA" id="ARBA00026100"/>
    </source>
</evidence>
<dbReference type="Proteomes" id="UP000275394">
    <property type="component" value="Unassembled WGS sequence"/>
</dbReference>
<comment type="similarity">
    <text evidence="1 9">Belongs to the peptidase M3 family.</text>
</comment>
<dbReference type="InterPro" id="IPR024079">
    <property type="entry name" value="MetalloPept_cat_dom_sf"/>
</dbReference>
<dbReference type="GO" id="GO:0006518">
    <property type="term" value="P:peptide metabolic process"/>
    <property type="evidence" value="ECO:0007669"/>
    <property type="project" value="TreeGrafter"/>
</dbReference>
<proteinExistence type="inferred from homology"/>
<dbReference type="Gene3D" id="3.40.390.10">
    <property type="entry name" value="Collagenase (Catalytic Domain)"/>
    <property type="match status" value="1"/>
</dbReference>
<keyword evidence="13" id="KW-1185">Reference proteome</keyword>
<dbReference type="SUPFAM" id="SSF55486">
    <property type="entry name" value="Metalloproteases ('zincins'), catalytic domain"/>
    <property type="match status" value="1"/>
</dbReference>
<evidence type="ECO:0000256" key="5">
    <source>
        <dbReference type="ARBA" id="ARBA00022833"/>
    </source>
</evidence>
<dbReference type="PANTHER" id="PTHR11804">
    <property type="entry name" value="PROTEASE M3 THIMET OLIGOPEPTIDASE-RELATED"/>
    <property type="match status" value="1"/>
</dbReference>
<dbReference type="InterPro" id="IPR024077">
    <property type="entry name" value="Neurolysin/TOP_dom2"/>
</dbReference>
<evidence type="ECO:0000256" key="6">
    <source>
        <dbReference type="ARBA" id="ARBA00023049"/>
    </source>
</evidence>
<dbReference type="InterPro" id="IPR001567">
    <property type="entry name" value="Pept_M3A_M3B_dom"/>
</dbReference>
<dbReference type="InterPro" id="IPR045090">
    <property type="entry name" value="Pept_M3A_M3B"/>
</dbReference>
<dbReference type="CDD" id="cd06456">
    <property type="entry name" value="M3A_DCP"/>
    <property type="match status" value="1"/>
</dbReference>
<evidence type="ECO:0000313" key="12">
    <source>
        <dbReference type="EMBL" id="ROR98984.1"/>
    </source>
</evidence>
<gene>
    <name evidence="12" type="ORF">EDC56_3224</name>
</gene>
<dbReference type="EC" id="3.4.24.70" evidence="8"/>
<dbReference type="GO" id="GO:0005829">
    <property type="term" value="C:cytosol"/>
    <property type="evidence" value="ECO:0007669"/>
    <property type="project" value="UniProtKB-ARBA"/>
</dbReference>
<protein>
    <recommendedName>
        <fullName evidence="8">oligopeptidase A</fullName>
        <ecNumber evidence="8">3.4.24.70</ecNumber>
    </recommendedName>
</protein>
<dbReference type="GO" id="GO:0006508">
    <property type="term" value="P:proteolysis"/>
    <property type="evidence" value="ECO:0007669"/>
    <property type="project" value="UniProtKB-KW"/>
</dbReference>
<keyword evidence="5 9" id="KW-0862">Zinc</keyword>
<evidence type="ECO:0000256" key="2">
    <source>
        <dbReference type="ARBA" id="ARBA00022670"/>
    </source>
</evidence>
<dbReference type="AlphaFoldDB" id="A0A3N2DHW4"/>
<dbReference type="Pfam" id="PF01432">
    <property type="entry name" value="Peptidase_M3"/>
    <property type="match status" value="1"/>
</dbReference>
<evidence type="ECO:0000256" key="1">
    <source>
        <dbReference type="ARBA" id="ARBA00006040"/>
    </source>
</evidence>
<dbReference type="InterPro" id="IPR045666">
    <property type="entry name" value="OpdA_N"/>
</dbReference>
<dbReference type="NCBIfam" id="NF008159">
    <property type="entry name" value="PRK10911.1"/>
    <property type="match status" value="1"/>
</dbReference>
<keyword evidence="2 9" id="KW-0645">Protease</keyword>